<sequence>MPGTTCAPAQGFAPARKSPPHHPSDAPARLERRVPAGDGRQALHGGTGFSIGTGGPFGAEGPIIMTGGAIGPMEAHFVHEATHTGAFTVGEGDPVGTPLAGARQLVPVLRPDGTLPGVVTRHALTDAAARDGKATVSDAPDAVHTAGGSLFLRAGRQRSRACPVVAST</sequence>
<dbReference type="RefSeq" id="WP_388628669.1">
    <property type="nucleotide sequence ID" value="NZ_JBIAUT010000006.1"/>
</dbReference>
<dbReference type="EMBL" id="JBIAUT010000006">
    <property type="protein sequence ID" value="MFF4218407.1"/>
    <property type="molecule type" value="Genomic_DNA"/>
</dbReference>
<evidence type="ECO:0008006" key="4">
    <source>
        <dbReference type="Google" id="ProtNLM"/>
    </source>
</evidence>
<evidence type="ECO:0000313" key="3">
    <source>
        <dbReference type="Proteomes" id="UP001602123"/>
    </source>
</evidence>
<name>A0ABW6U2R0_9ACTN</name>
<organism evidence="2 3">
    <name type="scientific">Streptomyces nondiastaticus</name>
    <dbReference type="NCBI Taxonomy" id="3154512"/>
    <lineage>
        <taxon>Bacteria</taxon>
        <taxon>Bacillati</taxon>
        <taxon>Actinomycetota</taxon>
        <taxon>Actinomycetes</taxon>
        <taxon>Kitasatosporales</taxon>
        <taxon>Streptomycetaceae</taxon>
        <taxon>Streptomyces</taxon>
    </lineage>
</organism>
<protein>
    <recommendedName>
        <fullName evidence="4">CBS domain-containing protein</fullName>
    </recommendedName>
</protein>
<feature type="region of interest" description="Disordered" evidence="1">
    <location>
        <begin position="1"/>
        <end position="29"/>
    </location>
</feature>
<keyword evidence="3" id="KW-1185">Reference proteome</keyword>
<gene>
    <name evidence="2" type="ORF">ACFYZM_19275</name>
</gene>
<evidence type="ECO:0000313" key="2">
    <source>
        <dbReference type="EMBL" id="MFF4218407.1"/>
    </source>
</evidence>
<proteinExistence type="predicted"/>
<reference evidence="2 3" key="1">
    <citation type="submission" date="2024-10" db="EMBL/GenBank/DDBJ databases">
        <title>The Natural Products Discovery Center: Release of the First 8490 Sequenced Strains for Exploring Actinobacteria Biosynthetic Diversity.</title>
        <authorList>
            <person name="Kalkreuter E."/>
            <person name="Kautsar S.A."/>
            <person name="Yang D."/>
            <person name="Bader C.D."/>
            <person name="Teijaro C.N."/>
            <person name="Fluegel L."/>
            <person name="Davis C.M."/>
            <person name="Simpson J.R."/>
            <person name="Lauterbach L."/>
            <person name="Steele A.D."/>
            <person name="Gui C."/>
            <person name="Meng S."/>
            <person name="Li G."/>
            <person name="Viehrig K."/>
            <person name="Ye F."/>
            <person name="Su P."/>
            <person name="Kiefer A.F."/>
            <person name="Nichols A."/>
            <person name="Cepeda A.J."/>
            <person name="Yan W."/>
            <person name="Fan B."/>
            <person name="Jiang Y."/>
            <person name="Adhikari A."/>
            <person name="Zheng C.-J."/>
            <person name="Schuster L."/>
            <person name="Cowan T.M."/>
            <person name="Smanski M.J."/>
            <person name="Chevrette M.G."/>
            <person name="De Carvalho L.P.S."/>
            <person name="Shen B."/>
        </authorList>
    </citation>
    <scope>NUCLEOTIDE SEQUENCE [LARGE SCALE GENOMIC DNA]</scope>
    <source>
        <strain evidence="2 3">NPDC001650</strain>
    </source>
</reference>
<dbReference type="Proteomes" id="UP001602123">
    <property type="component" value="Unassembled WGS sequence"/>
</dbReference>
<evidence type="ECO:0000256" key="1">
    <source>
        <dbReference type="SAM" id="MobiDB-lite"/>
    </source>
</evidence>
<accession>A0ABW6U2R0</accession>
<comment type="caution">
    <text evidence="2">The sequence shown here is derived from an EMBL/GenBank/DDBJ whole genome shotgun (WGS) entry which is preliminary data.</text>
</comment>